<evidence type="ECO:0000313" key="3">
    <source>
        <dbReference type="EMBL" id="MCP2311877.1"/>
    </source>
</evidence>
<dbReference type="EMBL" id="JAMZDX010000004">
    <property type="protein sequence ID" value="MCP2311877.1"/>
    <property type="molecule type" value="Genomic_DNA"/>
</dbReference>
<reference evidence="3 4" key="1">
    <citation type="submission" date="2022-06" db="EMBL/GenBank/DDBJ databases">
        <title>Sequencing the genomes of 1000 actinobacteria strains.</title>
        <authorList>
            <person name="Klenk H.-P."/>
        </authorList>
    </citation>
    <scope>NUCLEOTIDE SEQUENCE [LARGE SCALE GENOMIC DNA]</scope>
    <source>
        <strain evidence="3 4">DSM 41656</strain>
    </source>
</reference>
<dbReference type="RefSeq" id="WP_253800434.1">
    <property type="nucleotide sequence ID" value="NZ_BAAAUB010000080.1"/>
</dbReference>
<keyword evidence="4" id="KW-1185">Reference proteome</keyword>
<evidence type="ECO:0000256" key="1">
    <source>
        <dbReference type="ARBA" id="ARBA00022527"/>
    </source>
</evidence>
<gene>
    <name evidence="3" type="ORF">FHR36_005040</name>
</gene>
<organism evidence="3 4">
    <name type="scientific">Kitasatospora paracochleata</name>
    <dbReference type="NCBI Taxonomy" id="58354"/>
    <lineage>
        <taxon>Bacteria</taxon>
        <taxon>Bacillati</taxon>
        <taxon>Actinomycetota</taxon>
        <taxon>Actinomycetes</taxon>
        <taxon>Kitasatosporales</taxon>
        <taxon>Streptomycetaceae</taxon>
        <taxon>Kitasatospora</taxon>
    </lineage>
</organism>
<keyword evidence="1" id="KW-0723">Serine/threonine-protein kinase</keyword>
<dbReference type="SUPFAM" id="SSF55874">
    <property type="entry name" value="ATPase domain of HSP90 chaperone/DNA topoisomerase II/histidine kinase"/>
    <property type="match status" value="1"/>
</dbReference>
<accession>A0ABT1J377</accession>
<name>A0ABT1J377_9ACTN</name>
<dbReference type="InterPro" id="IPR050267">
    <property type="entry name" value="Anti-sigma-factor_SerPK"/>
</dbReference>
<dbReference type="CDD" id="cd16936">
    <property type="entry name" value="HATPase_RsbW-like"/>
    <property type="match status" value="1"/>
</dbReference>
<feature type="domain" description="Histidine kinase/HSP90-like ATPase" evidence="2">
    <location>
        <begin position="24"/>
        <end position="124"/>
    </location>
</feature>
<evidence type="ECO:0000259" key="2">
    <source>
        <dbReference type="Pfam" id="PF13581"/>
    </source>
</evidence>
<evidence type="ECO:0000313" key="4">
    <source>
        <dbReference type="Proteomes" id="UP001206483"/>
    </source>
</evidence>
<keyword evidence="1" id="KW-0418">Kinase</keyword>
<proteinExistence type="predicted"/>
<dbReference type="Gene3D" id="3.30.565.10">
    <property type="entry name" value="Histidine kinase-like ATPase, C-terminal domain"/>
    <property type="match status" value="1"/>
</dbReference>
<keyword evidence="1" id="KW-0808">Transferase</keyword>
<dbReference type="Pfam" id="PF13581">
    <property type="entry name" value="HATPase_c_2"/>
    <property type="match status" value="1"/>
</dbReference>
<dbReference type="InterPro" id="IPR036890">
    <property type="entry name" value="HATPase_C_sf"/>
</dbReference>
<dbReference type="InterPro" id="IPR003594">
    <property type="entry name" value="HATPase_dom"/>
</dbReference>
<protein>
    <submittedName>
        <fullName evidence="3">Anti-sigma regulatory factor (Ser/Thr protein kinase)</fullName>
    </submittedName>
</protein>
<sequence length="131" mass="13927">MRQIPMLALDLDGKAGSVRLARQAVQQFLDQLAAAAGPRFRDTTRLDVSVVVTELVSNACLHAPGPCRLLVAARPGEIEVAVEDTGHRLLAPSVPAGTWVRGLLVVTRLSRGVHVVPIPGGKVVETVVVER</sequence>
<dbReference type="PANTHER" id="PTHR35526">
    <property type="entry name" value="ANTI-SIGMA-F FACTOR RSBW-RELATED"/>
    <property type="match status" value="1"/>
</dbReference>
<comment type="caution">
    <text evidence="3">The sequence shown here is derived from an EMBL/GenBank/DDBJ whole genome shotgun (WGS) entry which is preliminary data.</text>
</comment>
<dbReference type="Proteomes" id="UP001206483">
    <property type="component" value="Unassembled WGS sequence"/>
</dbReference>
<dbReference type="PANTHER" id="PTHR35526:SF3">
    <property type="entry name" value="ANTI-SIGMA-F FACTOR RSBW"/>
    <property type="match status" value="1"/>
</dbReference>